<gene>
    <name evidence="2" type="ordered locus">Pedsa_2902</name>
</gene>
<dbReference type="STRING" id="762903.Pedsa_2902"/>
<dbReference type="InterPro" id="IPR007433">
    <property type="entry name" value="DUF481"/>
</dbReference>
<dbReference type="OrthoDB" id="789864at2"/>
<protein>
    <recommendedName>
        <fullName evidence="4">DUF481 domain-containing protein</fullName>
    </recommendedName>
</protein>
<evidence type="ECO:0000313" key="3">
    <source>
        <dbReference type="Proteomes" id="UP000000310"/>
    </source>
</evidence>
<reference evidence="2 3" key="1">
    <citation type="journal article" date="2011" name="Stand. Genomic Sci.">
        <title>Complete genome sequence of the gliding, heparinolytic Pedobacter saltans type strain (113).</title>
        <authorList>
            <person name="Liolios K."/>
            <person name="Sikorski J."/>
            <person name="Lu M."/>
            <person name="Nolan M."/>
            <person name="Lapidus A."/>
            <person name="Lucas S."/>
            <person name="Hammon N."/>
            <person name="Deshpande S."/>
            <person name="Cheng J.F."/>
            <person name="Tapia R."/>
            <person name="Han C."/>
            <person name="Goodwin L."/>
            <person name="Pitluck S."/>
            <person name="Huntemann M."/>
            <person name="Ivanova N."/>
            <person name="Pagani I."/>
            <person name="Mavromatis K."/>
            <person name="Ovchinikova G."/>
            <person name="Pati A."/>
            <person name="Chen A."/>
            <person name="Palaniappan K."/>
            <person name="Land M."/>
            <person name="Hauser L."/>
            <person name="Brambilla E.M."/>
            <person name="Kotsyurbenko O."/>
            <person name="Rohde M."/>
            <person name="Tindall B.J."/>
            <person name="Abt B."/>
            <person name="Goker M."/>
            <person name="Detter J.C."/>
            <person name="Woyke T."/>
            <person name="Bristow J."/>
            <person name="Eisen J.A."/>
            <person name="Markowitz V."/>
            <person name="Hugenholtz P."/>
            <person name="Klenk H.P."/>
            <person name="Kyrpides N.C."/>
        </authorList>
    </citation>
    <scope>NUCLEOTIDE SEQUENCE [LARGE SCALE GENOMIC DNA]</scope>
    <source>
        <strain evidence="3">ATCC 51119 / DSM 12145 / JCM 21818 / LMG 10337 / NBRC 100064 / NCIMB 13643</strain>
    </source>
</reference>
<organism evidence="2 3">
    <name type="scientific">Pseudopedobacter saltans (strain ATCC 51119 / DSM 12145 / JCM 21818 / CCUG 39354 / LMG 10337 / NBRC 100064 / NCIMB 13643)</name>
    <name type="common">Pedobacter saltans</name>
    <dbReference type="NCBI Taxonomy" id="762903"/>
    <lineage>
        <taxon>Bacteria</taxon>
        <taxon>Pseudomonadati</taxon>
        <taxon>Bacteroidota</taxon>
        <taxon>Sphingobacteriia</taxon>
        <taxon>Sphingobacteriales</taxon>
        <taxon>Sphingobacteriaceae</taxon>
        <taxon>Pseudopedobacter</taxon>
    </lineage>
</organism>
<dbReference type="AlphaFoldDB" id="F0S8V4"/>
<dbReference type="Pfam" id="PF04338">
    <property type="entry name" value="DUF481"/>
    <property type="match status" value="1"/>
</dbReference>
<dbReference type="KEGG" id="psn:Pedsa_2902"/>
<sequence>MFRSFCTLLLILLTKISFSQFNDSTKYYINFASSGSINKTQDGSSYLLNNGFQFQVRKEVIESNFYSNWIYGKQNQKLSNNDFSTTLDFNIYNRKAPNLYYWGLANYNTSYSLKINNQLLTGAGLAYNIINKNNQKLNVSDGILFDRSDIMLADSTQEIYSTWRNSFRLSFKFVINEIFTLQSTSFIQNSLDKKDDYIIKSNNGLIIKLTNWLSFETKYTFNKISRTKRENQLFSYGLKLEKYF</sequence>
<dbReference type="RefSeq" id="WP_013633926.1">
    <property type="nucleotide sequence ID" value="NC_015177.1"/>
</dbReference>
<feature type="chain" id="PRO_5003260223" description="DUF481 domain-containing protein" evidence="1">
    <location>
        <begin position="20"/>
        <end position="244"/>
    </location>
</feature>
<evidence type="ECO:0000256" key="1">
    <source>
        <dbReference type="SAM" id="SignalP"/>
    </source>
</evidence>
<keyword evidence="1" id="KW-0732">Signal</keyword>
<accession>F0S8V4</accession>
<dbReference type="HOGENOM" id="CLU_1119244_0_0_10"/>
<evidence type="ECO:0008006" key="4">
    <source>
        <dbReference type="Google" id="ProtNLM"/>
    </source>
</evidence>
<proteinExistence type="predicted"/>
<dbReference type="Proteomes" id="UP000000310">
    <property type="component" value="Chromosome"/>
</dbReference>
<reference evidence="3" key="2">
    <citation type="submission" date="2011-02" db="EMBL/GenBank/DDBJ databases">
        <title>The complete genome of Pedobacter saltans DSM 12145.</title>
        <authorList>
            <consortium name="US DOE Joint Genome Institute (JGI-PGF)"/>
            <person name="Lucas S."/>
            <person name="Copeland A."/>
            <person name="Lapidus A."/>
            <person name="Bruce D."/>
            <person name="Goodwin L."/>
            <person name="Pitluck S."/>
            <person name="Kyrpides N."/>
            <person name="Mavromatis K."/>
            <person name="Pagani I."/>
            <person name="Ivanova N."/>
            <person name="Ovchinnikova G."/>
            <person name="Lu M."/>
            <person name="Detter J.C."/>
            <person name="Han C."/>
            <person name="Land M."/>
            <person name="Hauser L."/>
            <person name="Markowitz V."/>
            <person name="Cheng J.-F."/>
            <person name="Hugenholtz P."/>
            <person name="Woyke T."/>
            <person name="Wu D."/>
            <person name="Tindall B."/>
            <person name="Pomrenke H.G."/>
            <person name="Brambilla E."/>
            <person name="Klenk H.-P."/>
            <person name="Eisen J.A."/>
        </authorList>
    </citation>
    <scope>NUCLEOTIDE SEQUENCE [LARGE SCALE GENOMIC DNA]</scope>
    <source>
        <strain evidence="3">ATCC 51119 / DSM 12145 / JCM 21818 / LMG 10337 / NBRC 100064 / NCIMB 13643</strain>
    </source>
</reference>
<keyword evidence="3" id="KW-1185">Reference proteome</keyword>
<dbReference type="eggNOG" id="ENOG502ZWA4">
    <property type="taxonomic scope" value="Bacteria"/>
</dbReference>
<feature type="signal peptide" evidence="1">
    <location>
        <begin position="1"/>
        <end position="19"/>
    </location>
</feature>
<name>F0S8V4_PSESL</name>
<dbReference type="EMBL" id="CP002545">
    <property type="protein sequence ID" value="ADY53441.1"/>
    <property type="molecule type" value="Genomic_DNA"/>
</dbReference>
<evidence type="ECO:0000313" key="2">
    <source>
        <dbReference type="EMBL" id="ADY53441.1"/>
    </source>
</evidence>